<proteinExistence type="predicted"/>
<comment type="caution">
    <text evidence="2">The sequence shown here is derived from an EMBL/GenBank/DDBJ whole genome shotgun (WGS) entry which is preliminary data.</text>
</comment>
<evidence type="ECO:0000256" key="1">
    <source>
        <dbReference type="SAM" id="MobiDB-lite"/>
    </source>
</evidence>
<feature type="region of interest" description="Disordered" evidence="1">
    <location>
        <begin position="237"/>
        <end position="259"/>
    </location>
</feature>
<feature type="compositionally biased region" description="Low complexity" evidence="1">
    <location>
        <begin position="237"/>
        <end position="248"/>
    </location>
</feature>
<dbReference type="EMBL" id="JASCZI010000506">
    <property type="protein sequence ID" value="MED6112154.1"/>
    <property type="molecule type" value="Genomic_DNA"/>
</dbReference>
<dbReference type="Proteomes" id="UP001341840">
    <property type="component" value="Unassembled WGS sequence"/>
</dbReference>
<gene>
    <name evidence="2" type="ORF">PIB30_059162</name>
</gene>
<reference evidence="2 3" key="1">
    <citation type="journal article" date="2023" name="Plants (Basel)">
        <title>Bridging the Gap: Combining Genomics and Transcriptomics Approaches to Understand Stylosanthes scabra, an Orphan Legume from the Brazilian Caatinga.</title>
        <authorList>
            <person name="Ferreira-Neto J.R.C."/>
            <person name="da Silva M.D."/>
            <person name="Binneck E."/>
            <person name="de Melo N.F."/>
            <person name="da Silva R.H."/>
            <person name="de Melo A.L.T.M."/>
            <person name="Pandolfi V."/>
            <person name="Bustamante F.O."/>
            <person name="Brasileiro-Vidal A.C."/>
            <person name="Benko-Iseppon A.M."/>
        </authorList>
    </citation>
    <scope>NUCLEOTIDE SEQUENCE [LARGE SCALE GENOMIC DNA]</scope>
    <source>
        <tissue evidence="2">Leaves</tissue>
    </source>
</reference>
<organism evidence="2 3">
    <name type="scientific">Stylosanthes scabra</name>
    <dbReference type="NCBI Taxonomy" id="79078"/>
    <lineage>
        <taxon>Eukaryota</taxon>
        <taxon>Viridiplantae</taxon>
        <taxon>Streptophyta</taxon>
        <taxon>Embryophyta</taxon>
        <taxon>Tracheophyta</taxon>
        <taxon>Spermatophyta</taxon>
        <taxon>Magnoliopsida</taxon>
        <taxon>eudicotyledons</taxon>
        <taxon>Gunneridae</taxon>
        <taxon>Pentapetalae</taxon>
        <taxon>rosids</taxon>
        <taxon>fabids</taxon>
        <taxon>Fabales</taxon>
        <taxon>Fabaceae</taxon>
        <taxon>Papilionoideae</taxon>
        <taxon>50 kb inversion clade</taxon>
        <taxon>dalbergioids sensu lato</taxon>
        <taxon>Dalbergieae</taxon>
        <taxon>Pterocarpus clade</taxon>
        <taxon>Stylosanthes</taxon>
    </lineage>
</organism>
<feature type="compositionally biased region" description="Polar residues" evidence="1">
    <location>
        <begin position="29"/>
        <end position="44"/>
    </location>
</feature>
<name>A0ABU6QJS9_9FABA</name>
<accession>A0ABU6QJS9</accession>
<protein>
    <submittedName>
        <fullName evidence="2">Uncharacterized protein</fullName>
    </submittedName>
</protein>
<evidence type="ECO:0000313" key="2">
    <source>
        <dbReference type="EMBL" id="MED6112154.1"/>
    </source>
</evidence>
<feature type="region of interest" description="Disordered" evidence="1">
    <location>
        <begin position="23"/>
        <end position="62"/>
    </location>
</feature>
<feature type="compositionally biased region" description="Pro residues" evidence="1">
    <location>
        <begin position="177"/>
        <end position="187"/>
    </location>
</feature>
<keyword evidence="3" id="KW-1185">Reference proteome</keyword>
<feature type="region of interest" description="Disordered" evidence="1">
    <location>
        <begin position="167"/>
        <end position="187"/>
    </location>
</feature>
<feature type="non-terminal residue" evidence="2">
    <location>
        <position position="259"/>
    </location>
</feature>
<evidence type="ECO:0000313" key="3">
    <source>
        <dbReference type="Proteomes" id="UP001341840"/>
    </source>
</evidence>
<sequence length="259" mass="29472">MTSSIGWWNFWWQVDYRKLKKTNKRNRASETGGSLHTDGSTTYEATRERMQRRRSWSCGPEQPPIDEEELWTRIAGDHKMGRIYGMGVVSSHSYPPLFGDPDFDEDTATGPPDLRKQAETHAQRVAAVEAVCEEKVRTLETMVQSQLQEFSELRKAYSKMYSFLTQKPSSGSSSVTMPPPPPPPLPLDPGVPLTTLFPWPRMTPIMFYLYFREGDDIRYFSSMSNIFRSLSRRLSIRGSSSSSSSNLPSPNPLTENVMT</sequence>